<reference evidence="1" key="2">
    <citation type="journal article" date="2015" name="Data Brief">
        <title>Shoot transcriptome of the giant reed, Arundo donax.</title>
        <authorList>
            <person name="Barrero R.A."/>
            <person name="Guerrero F.D."/>
            <person name="Moolhuijzen P."/>
            <person name="Goolsby J.A."/>
            <person name="Tidwell J."/>
            <person name="Bellgard S.E."/>
            <person name="Bellgard M.I."/>
        </authorList>
    </citation>
    <scope>NUCLEOTIDE SEQUENCE</scope>
    <source>
        <tissue evidence="1">Shoot tissue taken approximately 20 cm above the soil surface</tissue>
    </source>
</reference>
<proteinExistence type="predicted"/>
<dbReference type="AlphaFoldDB" id="A0A0A9CK15"/>
<reference evidence="1" key="1">
    <citation type="submission" date="2014-09" db="EMBL/GenBank/DDBJ databases">
        <authorList>
            <person name="Magalhaes I.L.F."/>
            <person name="Oliveira U."/>
            <person name="Santos F.R."/>
            <person name="Vidigal T.H.D.A."/>
            <person name="Brescovit A.D."/>
            <person name="Santos A.J."/>
        </authorList>
    </citation>
    <scope>NUCLEOTIDE SEQUENCE</scope>
    <source>
        <tissue evidence="1">Shoot tissue taken approximately 20 cm above the soil surface</tissue>
    </source>
</reference>
<evidence type="ECO:0000313" key="1">
    <source>
        <dbReference type="EMBL" id="JAD71877.1"/>
    </source>
</evidence>
<dbReference type="EMBL" id="GBRH01226018">
    <property type="protein sequence ID" value="JAD71877.1"/>
    <property type="molecule type" value="Transcribed_RNA"/>
</dbReference>
<accession>A0A0A9CK15</accession>
<protein>
    <submittedName>
        <fullName evidence="1">CCR3</fullName>
    </submittedName>
</protein>
<sequence length="44" mass="4957">MVAQRRAVPAAGRRRVPVSRLRRRVLVRGGDQLLRSRPVLGPAR</sequence>
<name>A0A0A9CK15_ARUDO</name>
<organism evidence="1">
    <name type="scientific">Arundo donax</name>
    <name type="common">Giant reed</name>
    <name type="synonym">Donax arundinaceus</name>
    <dbReference type="NCBI Taxonomy" id="35708"/>
    <lineage>
        <taxon>Eukaryota</taxon>
        <taxon>Viridiplantae</taxon>
        <taxon>Streptophyta</taxon>
        <taxon>Embryophyta</taxon>
        <taxon>Tracheophyta</taxon>
        <taxon>Spermatophyta</taxon>
        <taxon>Magnoliopsida</taxon>
        <taxon>Liliopsida</taxon>
        <taxon>Poales</taxon>
        <taxon>Poaceae</taxon>
        <taxon>PACMAD clade</taxon>
        <taxon>Arundinoideae</taxon>
        <taxon>Arundineae</taxon>
        <taxon>Arundo</taxon>
    </lineage>
</organism>